<dbReference type="EMBL" id="LCYC01000007">
    <property type="protein sequence ID" value="KWV84024.1"/>
    <property type="molecule type" value="Genomic_DNA"/>
</dbReference>
<dbReference type="AlphaFoldDB" id="A0A120G5F9"/>
<evidence type="ECO:0000313" key="3">
    <source>
        <dbReference type="Proteomes" id="UP000063434"/>
    </source>
</evidence>
<accession>A0A120G5F9</accession>
<organism evidence="2 3">
    <name type="scientific">Pseudomonas fluorescens</name>
    <dbReference type="NCBI Taxonomy" id="294"/>
    <lineage>
        <taxon>Bacteria</taxon>
        <taxon>Pseudomonadati</taxon>
        <taxon>Pseudomonadota</taxon>
        <taxon>Gammaproteobacteria</taxon>
        <taxon>Pseudomonadales</taxon>
        <taxon>Pseudomonadaceae</taxon>
        <taxon>Pseudomonas</taxon>
    </lineage>
</organism>
<comment type="caution">
    <text evidence="2">The sequence shown here is derived from an EMBL/GenBank/DDBJ whole genome shotgun (WGS) entry which is preliminary data.</text>
</comment>
<dbReference type="Proteomes" id="UP000063434">
    <property type="component" value="Unassembled WGS sequence"/>
</dbReference>
<reference evidence="2 3" key="1">
    <citation type="submission" date="2015-05" db="EMBL/GenBank/DDBJ databases">
        <title>A genomic and transcriptomic approach to investigate the blue pigment phenotype in Pseudomonas fluorescens.</title>
        <authorList>
            <person name="Andreani N.A."/>
            <person name="Cardazzo B."/>
        </authorList>
    </citation>
    <scope>NUCLEOTIDE SEQUENCE [LARGE SCALE GENOMIC DNA]</scope>
    <source>
        <strain evidence="2 3">Ps_40</strain>
    </source>
</reference>
<evidence type="ECO:0000256" key="1">
    <source>
        <dbReference type="SAM" id="MobiDB-lite"/>
    </source>
</evidence>
<proteinExistence type="predicted"/>
<evidence type="ECO:0000313" key="2">
    <source>
        <dbReference type="EMBL" id="KWV84024.1"/>
    </source>
</evidence>
<sequence>MWNIALQDHRAKHNAQQQHRPNVGAVEPQRGCDGGGTGNLFIAWITAFAASLKLDSSPRR</sequence>
<name>A0A120G5F9_PSEFL</name>
<gene>
    <name evidence="2" type="ORF">PFL603g_00820</name>
</gene>
<protein>
    <submittedName>
        <fullName evidence="2">Uncharacterized protein</fullName>
    </submittedName>
</protein>
<feature type="region of interest" description="Disordered" evidence="1">
    <location>
        <begin position="1"/>
        <end position="31"/>
    </location>
</feature>
<dbReference type="PATRIC" id="fig|294.195.peg.864"/>